<keyword evidence="4" id="KW-0133">Cell shape</keyword>
<dbReference type="EMBL" id="DF968005">
    <property type="protein sequence ID" value="GAP00140.1"/>
    <property type="molecule type" value="Genomic_DNA"/>
</dbReference>
<keyword evidence="12" id="KW-0645">Protease</keyword>
<feature type="active site" description="Acyl-ester intermediate" evidence="7">
    <location>
        <position position="110"/>
    </location>
</feature>
<dbReference type="PRINTS" id="PR00725">
    <property type="entry name" value="DADACBPTASE1"/>
</dbReference>
<feature type="active site" description="Proton acceptor" evidence="7">
    <location>
        <position position="113"/>
    </location>
</feature>
<accession>A0A0K8MJU3</accession>
<dbReference type="GO" id="GO:0009252">
    <property type="term" value="P:peptidoglycan biosynthetic process"/>
    <property type="evidence" value="ECO:0007669"/>
    <property type="project" value="UniProtKB-KW"/>
</dbReference>
<feature type="active site" evidence="7">
    <location>
        <position position="175"/>
    </location>
</feature>
<dbReference type="InterPro" id="IPR018044">
    <property type="entry name" value="Peptidase_S11"/>
</dbReference>
<feature type="binding site" evidence="8">
    <location>
        <position position="306"/>
    </location>
    <ligand>
        <name>substrate</name>
    </ligand>
</feature>
<protein>
    <submittedName>
        <fullName evidence="12">D-alanyl-D-alanine carboxypeptidase</fullName>
    </submittedName>
</protein>
<evidence type="ECO:0000256" key="6">
    <source>
        <dbReference type="ARBA" id="ARBA00023316"/>
    </source>
</evidence>
<evidence type="ECO:0000256" key="9">
    <source>
        <dbReference type="RuleBase" id="RU004016"/>
    </source>
</evidence>
<dbReference type="GO" id="GO:0071555">
    <property type="term" value="P:cell wall organization"/>
    <property type="evidence" value="ECO:0007669"/>
    <property type="project" value="UniProtKB-KW"/>
</dbReference>
<evidence type="ECO:0000256" key="5">
    <source>
        <dbReference type="ARBA" id="ARBA00022984"/>
    </source>
</evidence>
<dbReference type="SUPFAM" id="SSF56601">
    <property type="entry name" value="beta-lactamase/transpeptidase-like"/>
    <property type="match status" value="1"/>
</dbReference>
<gene>
    <name evidence="12" type="ORF">FFIC_281480</name>
</gene>
<organism evidence="12 13">
    <name type="scientific">Fructobacillus ficulneus</name>
    <dbReference type="NCBI Taxonomy" id="157463"/>
    <lineage>
        <taxon>Bacteria</taxon>
        <taxon>Bacillati</taxon>
        <taxon>Bacillota</taxon>
        <taxon>Bacilli</taxon>
        <taxon>Lactobacillales</taxon>
        <taxon>Lactobacillaceae</taxon>
        <taxon>Fructobacillus</taxon>
    </lineage>
</organism>
<feature type="transmembrane region" description="Helical" evidence="10">
    <location>
        <begin position="35"/>
        <end position="56"/>
    </location>
</feature>
<dbReference type="GO" id="GO:0006508">
    <property type="term" value="P:proteolysis"/>
    <property type="evidence" value="ECO:0007669"/>
    <property type="project" value="InterPro"/>
</dbReference>
<keyword evidence="12" id="KW-0121">Carboxypeptidase</keyword>
<evidence type="ECO:0000256" key="2">
    <source>
        <dbReference type="ARBA" id="ARBA00022729"/>
    </source>
</evidence>
<keyword evidence="10" id="KW-0472">Membrane</keyword>
<proteinExistence type="inferred from homology"/>
<dbReference type="GO" id="GO:0008360">
    <property type="term" value="P:regulation of cell shape"/>
    <property type="evidence" value="ECO:0007669"/>
    <property type="project" value="UniProtKB-KW"/>
</dbReference>
<dbReference type="Pfam" id="PF00768">
    <property type="entry name" value="Peptidase_S11"/>
    <property type="match status" value="1"/>
</dbReference>
<evidence type="ECO:0000313" key="12">
    <source>
        <dbReference type="EMBL" id="GAP00140.1"/>
    </source>
</evidence>
<name>A0A0K8MJU3_9LACO</name>
<reference evidence="12 13" key="1">
    <citation type="journal article" date="2015" name="BMC Genomics">
        <title>Comparative genomics of Fructobacillus spp. and Leuconostoc spp. reveals niche-specific evolution of Fructobacillus spp.</title>
        <authorList>
            <person name="Endo A."/>
            <person name="Tanizawa Y."/>
            <person name="Tanaka N."/>
            <person name="Maeno S."/>
            <person name="Kumar H."/>
            <person name="Shiwa Y."/>
            <person name="Okada S."/>
            <person name="Yoshikawa H."/>
            <person name="Dicks L."/>
            <person name="Nakagawa J."/>
            <person name="Arita M."/>
        </authorList>
    </citation>
    <scope>NUCLEOTIDE SEQUENCE [LARGE SCALE GENOMIC DNA]</scope>
    <source>
        <strain evidence="12 13">JCM 12225</strain>
    </source>
</reference>
<keyword evidence="6" id="KW-0961">Cell wall biogenesis/degradation</keyword>
<keyword evidence="2" id="KW-0732">Signal</keyword>
<dbReference type="OrthoDB" id="9791132at2"/>
<dbReference type="Proteomes" id="UP000253891">
    <property type="component" value="Unassembled WGS sequence"/>
</dbReference>
<keyword evidence="13" id="KW-1185">Reference proteome</keyword>
<evidence type="ECO:0000256" key="10">
    <source>
        <dbReference type="SAM" id="Phobius"/>
    </source>
</evidence>
<evidence type="ECO:0000256" key="1">
    <source>
        <dbReference type="ARBA" id="ARBA00007164"/>
    </source>
</evidence>
<evidence type="ECO:0000256" key="4">
    <source>
        <dbReference type="ARBA" id="ARBA00022960"/>
    </source>
</evidence>
<keyword evidence="10" id="KW-1133">Transmembrane helix</keyword>
<evidence type="ECO:0000313" key="13">
    <source>
        <dbReference type="Proteomes" id="UP000253891"/>
    </source>
</evidence>
<evidence type="ECO:0000256" key="8">
    <source>
        <dbReference type="PIRSR" id="PIRSR618044-2"/>
    </source>
</evidence>
<evidence type="ECO:0000256" key="3">
    <source>
        <dbReference type="ARBA" id="ARBA00022801"/>
    </source>
</evidence>
<dbReference type="RefSeq" id="WP_061993483.1">
    <property type="nucleotide sequence ID" value="NZ_DF968005.1"/>
</dbReference>
<dbReference type="AlphaFoldDB" id="A0A0K8MJU3"/>
<evidence type="ECO:0000256" key="7">
    <source>
        <dbReference type="PIRSR" id="PIRSR618044-1"/>
    </source>
</evidence>
<dbReference type="STRING" id="157463.GCA_001047075_01050"/>
<feature type="domain" description="Peptidase S11 D-alanyl-D-alanine carboxypeptidase A N-terminal" evidence="11">
    <location>
        <begin position="78"/>
        <end position="336"/>
    </location>
</feature>
<keyword evidence="5" id="KW-0573">Peptidoglycan synthesis</keyword>
<evidence type="ECO:0000259" key="11">
    <source>
        <dbReference type="Pfam" id="PF00768"/>
    </source>
</evidence>
<dbReference type="InterPro" id="IPR001967">
    <property type="entry name" value="Peptidase_S11_N"/>
</dbReference>
<dbReference type="GO" id="GO:0009002">
    <property type="term" value="F:serine-type D-Ala-D-Ala carboxypeptidase activity"/>
    <property type="evidence" value="ECO:0007669"/>
    <property type="project" value="InterPro"/>
</dbReference>
<keyword evidence="3" id="KW-0378">Hydrolase</keyword>
<comment type="similarity">
    <text evidence="1 9">Belongs to the peptidase S11 family.</text>
</comment>
<sequence length="471" mass="52076">MFKKNLQALKDSGPLQSFSRFEIFQKQRQKTQSKLRLAFFCNGVVVVVSAGLYLTLASHNNRTQMTTVGQTANGQAMALTTDARNAIVLDAQTGQILGQKGADQQIGVASQSKMLTAYAILQGIKNKKYTWDSMVEITPQSDWSKKDNNTFAHLEITAGEKLPVKELFAAMFTSSANDAAFALADFAKNPQESQQAALTRWAKALKLTGSKWYNAAGQVNSDAGAYQVANVDPNAENTASVRQLAVLAYQDLAGDSDLKTYYQKQGLVYHPSESVNKIKLTEGAKFDQEVKGKLTNPKNLTFEGLKTGSTPASGGALTSLIKDQNGHEYIAVVSGAGNYTDQVRRYQDSVDVVNEVLDHFQSVTFKSQSQPAGAKKVKNSNLVGGQQKLVIAEDRTYWVAKGQKSLGYQWPKRLKDKVYQQGQVVKTVSPRLKAQYLDLVPTKNHQLTLINQGQAKVGRWWQKAYHWLMFW</sequence>
<dbReference type="InterPro" id="IPR012338">
    <property type="entry name" value="Beta-lactam/transpept-like"/>
</dbReference>
<keyword evidence="10" id="KW-0812">Transmembrane</keyword>
<dbReference type="Gene3D" id="3.40.710.10">
    <property type="entry name" value="DD-peptidase/beta-lactamase superfamily"/>
    <property type="match status" value="1"/>
</dbReference>